<dbReference type="PROSITE" id="PS50240">
    <property type="entry name" value="TRYPSIN_DOM"/>
    <property type="match status" value="1"/>
</dbReference>
<dbReference type="PANTHER" id="PTHR24260:SF136">
    <property type="entry name" value="GH08193P-RELATED"/>
    <property type="match status" value="1"/>
</dbReference>
<evidence type="ECO:0000313" key="3">
    <source>
        <dbReference type="Proteomes" id="UP000092462"/>
    </source>
</evidence>
<dbReference type="GO" id="GO:0004252">
    <property type="term" value="F:serine-type endopeptidase activity"/>
    <property type="evidence" value="ECO:0007669"/>
    <property type="project" value="InterPro"/>
</dbReference>
<dbReference type="EnsemblMetazoa" id="PPAI000363-RA">
    <property type="protein sequence ID" value="PPAI000363-PA"/>
    <property type="gene ID" value="PPAI000363"/>
</dbReference>
<reference evidence="2" key="1">
    <citation type="submission" date="2022-08" db="UniProtKB">
        <authorList>
            <consortium name="EnsemblMetazoa"/>
        </authorList>
    </citation>
    <scope>IDENTIFICATION</scope>
    <source>
        <strain evidence="2">Israel</strain>
    </source>
</reference>
<accession>A0A1B0CZ41</accession>
<comment type="similarity">
    <text evidence="1">Belongs to the peptidase S1 family. CLIP subfamily.</text>
</comment>
<dbReference type="InterPro" id="IPR051333">
    <property type="entry name" value="CLIP_Serine_Protease"/>
</dbReference>
<evidence type="ECO:0000313" key="2">
    <source>
        <dbReference type="EnsemblMetazoa" id="PPAI000363-PA"/>
    </source>
</evidence>
<sequence>MWFKKSLTLVILTLILQKWEVNGDTVSCGVLQRVTNSSSPTTYHVPWHVGIFTNATESTGITHESVTIIKCGGTIINETTIATNARCLWSEKYGHIGNAFDFFVGIGRKQDLLAIRRIHVLRGYEPSGDYSKSIALLELRDPVRFEENNVEPICLDLNTTDYRPKNWTGFVVDVHEEHPQQILSFTALNVVDVPQEECGQLLPGDISRDKFCVRPVQRENAACNEDNERRSGSGLVDAKVFNGTQRYFLKGIVTFSSVSRGDASGRRCSGVIVSTRVSNYATFIRGY</sequence>
<dbReference type="Proteomes" id="UP000092462">
    <property type="component" value="Unassembled WGS sequence"/>
</dbReference>
<dbReference type="InterPro" id="IPR009003">
    <property type="entry name" value="Peptidase_S1_PA"/>
</dbReference>
<dbReference type="GO" id="GO:0006508">
    <property type="term" value="P:proteolysis"/>
    <property type="evidence" value="ECO:0007669"/>
    <property type="project" value="InterPro"/>
</dbReference>
<dbReference type="VEuPathDB" id="VectorBase:PPAI000363"/>
<name>A0A1B0CZ41_PHLPP</name>
<dbReference type="AlphaFoldDB" id="A0A1B0CZ41"/>
<protein>
    <submittedName>
        <fullName evidence="2">Uncharacterized protein</fullName>
    </submittedName>
</protein>
<dbReference type="PANTHER" id="PTHR24260">
    <property type="match status" value="1"/>
</dbReference>
<dbReference type="Pfam" id="PF00089">
    <property type="entry name" value="Trypsin"/>
    <property type="match status" value="1"/>
</dbReference>
<proteinExistence type="inferred from homology"/>
<dbReference type="EMBL" id="AJVK01020603">
    <property type="status" value="NOT_ANNOTATED_CDS"/>
    <property type="molecule type" value="Genomic_DNA"/>
</dbReference>
<dbReference type="VEuPathDB" id="VectorBase:PPAPM1_006298"/>
<dbReference type="Gene3D" id="2.40.10.10">
    <property type="entry name" value="Trypsin-like serine proteases"/>
    <property type="match status" value="2"/>
</dbReference>
<dbReference type="InterPro" id="IPR001254">
    <property type="entry name" value="Trypsin_dom"/>
</dbReference>
<keyword evidence="3" id="KW-1185">Reference proteome</keyword>
<dbReference type="SUPFAM" id="SSF50494">
    <property type="entry name" value="Trypsin-like serine proteases"/>
    <property type="match status" value="1"/>
</dbReference>
<organism evidence="2 3">
    <name type="scientific">Phlebotomus papatasi</name>
    <name type="common">Sandfly</name>
    <dbReference type="NCBI Taxonomy" id="29031"/>
    <lineage>
        <taxon>Eukaryota</taxon>
        <taxon>Metazoa</taxon>
        <taxon>Ecdysozoa</taxon>
        <taxon>Arthropoda</taxon>
        <taxon>Hexapoda</taxon>
        <taxon>Insecta</taxon>
        <taxon>Pterygota</taxon>
        <taxon>Neoptera</taxon>
        <taxon>Endopterygota</taxon>
        <taxon>Diptera</taxon>
        <taxon>Nematocera</taxon>
        <taxon>Psychodoidea</taxon>
        <taxon>Psychodidae</taxon>
        <taxon>Phlebotomus</taxon>
        <taxon>Phlebotomus</taxon>
    </lineage>
</organism>
<dbReference type="InterPro" id="IPR043504">
    <property type="entry name" value="Peptidase_S1_PA_chymotrypsin"/>
</dbReference>
<evidence type="ECO:0000256" key="1">
    <source>
        <dbReference type="ARBA" id="ARBA00024195"/>
    </source>
</evidence>
<dbReference type="SMART" id="SM00020">
    <property type="entry name" value="Tryp_SPc"/>
    <property type="match status" value="1"/>
</dbReference>